<feature type="transmembrane region" description="Helical" evidence="1">
    <location>
        <begin position="102"/>
        <end position="123"/>
    </location>
</feature>
<dbReference type="AlphaFoldDB" id="A0AAU8GCC0"/>
<dbReference type="RefSeq" id="WP_353714622.1">
    <property type="nucleotide sequence ID" value="NZ_CP159307.1"/>
</dbReference>
<keyword evidence="1" id="KW-1133">Transmembrane helix</keyword>
<name>A0AAU8GCC0_9CHLR</name>
<keyword evidence="1" id="KW-0472">Membrane</keyword>
<protein>
    <submittedName>
        <fullName evidence="2">Uncharacterized protein</fullName>
    </submittedName>
</protein>
<organism evidence="2">
    <name type="scientific">Dehalogenimonas sp. 4OHTPN</name>
    <dbReference type="NCBI Taxonomy" id="3166643"/>
    <lineage>
        <taxon>Bacteria</taxon>
        <taxon>Bacillati</taxon>
        <taxon>Chloroflexota</taxon>
        <taxon>Dehalococcoidia</taxon>
        <taxon>Dehalococcoidales</taxon>
        <taxon>Dehalococcoidaceae</taxon>
        <taxon>Dehalogenimonas</taxon>
    </lineage>
</organism>
<evidence type="ECO:0000313" key="2">
    <source>
        <dbReference type="EMBL" id="XCH33381.1"/>
    </source>
</evidence>
<sequence length="189" mass="19950">MKIRTVSLALLQLAAGILIAVFSAYVHQHRFPSDITVAAAGGTVLHVSWLWDTTVTYALLFILLLSLLGVIVAVLGLINLFASVTARQSPATGIKSKAWTSITGAAQLVVGSVVGGLCLYIAVLPYPADVVKPQLDGTLEVLYRFPDSAVNSAINVTWVIAALGIAVAASGLCNLLRQAPLIRQTKREC</sequence>
<evidence type="ECO:0000256" key="1">
    <source>
        <dbReference type="SAM" id="Phobius"/>
    </source>
</evidence>
<accession>A0AAU8GCC0</accession>
<keyword evidence="1" id="KW-0812">Transmembrane</keyword>
<feature type="transmembrane region" description="Helical" evidence="1">
    <location>
        <begin position="156"/>
        <end position="176"/>
    </location>
</feature>
<reference evidence="2" key="1">
    <citation type="submission" date="2024-06" db="EMBL/GenBank/DDBJ databases">
        <title>A Novel Isolate, Dehalogenimonas sp. Strain 4OHTPN, Dechlorinates Aromatic 4 Hydroxy chlorothalonil by a Novel Reductive Dehalogenase.</title>
        <authorList>
            <person name="Liu G."/>
        </authorList>
    </citation>
    <scope>NUCLEOTIDE SEQUENCE</scope>
    <source>
        <strain evidence="2">4OHTPN</strain>
    </source>
</reference>
<gene>
    <name evidence="2" type="ORF">ABV300_00460</name>
</gene>
<proteinExistence type="predicted"/>
<feature type="transmembrane region" description="Helical" evidence="1">
    <location>
        <begin position="57"/>
        <end position="81"/>
    </location>
</feature>
<dbReference type="EMBL" id="CP159307">
    <property type="protein sequence ID" value="XCH33381.1"/>
    <property type="molecule type" value="Genomic_DNA"/>
</dbReference>